<protein>
    <submittedName>
        <fullName evidence="2">Uncharacterized protein</fullName>
    </submittedName>
</protein>
<evidence type="ECO:0000313" key="2">
    <source>
        <dbReference type="EMBL" id="GLQ10465.1"/>
    </source>
</evidence>
<reference evidence="2" key="1">
    <citation type="journal article" date="2014" name="Int. J. Syst. Evol. Microbiol.">
        <title>Complete genome of a new Firmicutes species belonging to the dominant human colonic microbiota ('Ruminococcus bicirculans') reveals two chromosomes and a selective capacity to utilize plant glucans.</title>
        <authorList>
            <consortium name="NISC Comparative Sequencing Program"/>
            <person name="Wegmann U."/>
            <person name="Louis P."/>
            <person name="Goesmann A."/>
            <person name="Henrissat B."/>
            <person name="Duncan S.H."/>
            <person name="Flint H.J."/>
        </authorList>
    </citation>
    <scope>NUCLEOTIDE SEQUENCE</scope>
    <source>
        <strain evidence="2">NBRC 103855</strain>
    </source>
</reference>
<reference evidence="2" key="2">
    <citation type="submission" date="2023-01" db="EMBL/GenBank/DDBJ databases">
        <title>Draft genome sequence of Devosia yakushimensis strain NBRC 103855.</title>
        <authorList>
            <person name="Sun Q."/>
            <person name="Mori K."/>
        </authorList>
    </citation>
    <scope>NUCLEOTIDE SEQUENCE</scope>
    <source>
        <strain evidence="2">NBRC 103855</strain>
    </source>
</reference>
<gene>
    <name evidence="2" type="ORF">GCM10007913_23970</name>
</gene>
<comment type="caution">
    <text evidence="2">The sequence shown here is derived from an EMBL/GenBank/DDBJ whole genome shotgun (WGS) entry which is preliminary data.</text>
</comment>
<name>A0ABQ5UGX8_9HYPH</name>
<accession>A0ABQ5UGX8</accession>
<feature type="region of interest" description="Disordered" evidence="1">
    <location>
        <begin position="36"/>
        <end position="73"/>
    </location>
</feature>
<evidence type="ECO:0000313" key="3">
    <source>
        <dbReference type="Proteomes" id="UP001161406"/>
    </source>
</evidence>
<sequence length="73" mass="8088">MTIDSLRLSLIFVRNRKQNKISDEDAMRITGMRVDGGGVPVTAIPAKSGNNPERRPRLPKARAVMRRNDNGTA</sequence>
<dbReference type="EMBL" id="BSNG01000001">
    <property type="protein sequence ID" value="GLQ10465.1"/>
    <property type="molecule type" value="Genomic_DNA"/>
</dbReference>
<proteinExistence type="predicted"/>
<dbReference type="Proteomes" id="UP001161406">
    <property type="component" value="Unassembled WGS sequence"/>
</dbReference>
<keyword evidence="3" id="KW-1185">Reference proteome</keyword>
<organism evidence="2 3">
    <name type="scientific">Devosia yakushimensis</name>
    <dbReference type="NCBI Taxonomy" id="470028"/>
    <lineage>
        <taxon>Bacteria</taxon>
        <taxon>Pseudomonadati</taxon>
        <taxon>Pseudomonadota</taxon>
        <taxon>Alphaproteobacteria</taxon>
        <taxon>Hyphomicrobiales</taxon>
        <taxon>Devosiaceae</taxon>
        <taxon>Devosia</taxon>
    </lineage>
</organism>
<evidence type="ECO:0000256" key="1">
    <source>
        <dbReference type="SAM" id="MobiDB-lite"/>
    </source>
</evidence>